<dbReference type="InterPro" id="IPR003660">
    <property type="entry name" value="HAMP_dom"/>
</dbReference>
<dbReference type="PANTHER" id="PTHR32089:SF112">
    <property type="entry name" value="LYSOZYME-LIKE PROTEIN-RELATED"/>
    <property type="match status" value="1"/>
</dbReference>
<dbReference type="EMBL" id="AVFL01000002">
    <property type="protein sequence ID" value="EWY42182.1"/>
    <property type="molecule type" value="Genomic_DNA"/>
</dbReference>
<keyword evidence="4" id="KW-1133">Transmembrane helix</keyword>
<dbReference type="Pfam" id="PF00015">
    <property type="entry name" value="MCPsignal"/>
    <property type="match status" value="1"/>
</dbReference>
<evidence type="ECO:0000313" key="8">
    <source>
        <dbReference type="Proteomes" id="UP000019486"/>
    </source>
</evidence>
<dbReference type="Gene3D" id="1.10.287.950">
    <property type="entry name" value="Methyl-accepting chemotaxis protein"/>
    <property type="match status" value="1"/>
</dbReference>
<dbReference type="Gene3D" id="2.40.10.220">
    <property type="entry name" value="predicted glycosyltransferase like domains"/>
    <property type="match status" value="1"/>
</dbReference>
<accession>W9HBX5</accession>
<dbReference type="SUPFAM" id="SSF141371">
    <property type="entry name" value="PilZ domain-like"/>
    <property type="match status" value="1"/>
</dbReference>
<dbReference type="GO" id="GO:0016020">
    <property type="term" value="C:membrane"/>
    <property type="evidence" value="ECO:0007669"/>
    <property type="project" value="InterPro"/>
</dbReference>
<dbReference type="GO" id="GO:0007165">
    <property type="term" value="P:signal transduction"/>
    <property type="evidence" value="ECO:0007669"/>
    <property type="project" value="UniProtKB-KW"/>
</dbReference>
<keyword evidence="8" id="KW-1185">Reference proteome</keyword>
<dbReference type="CDD" id="cd06225">
    <property type="entry name" value="HAMP"/>
    <property type="match status" value="1"/>
</dbReference>
<organism evidence="7 8">
    <name type="scientific">Skermanella stibiiresistens SB22</name>
    <dbReference type="NCBI Taxonomy" id="1385369"/>
    <lineage>
        <taxon>Bacteria</taxon>
        <taxon>Pseudomonadati</taxon>
        <taxon>Pseudomonadota</taxon>
        <taxon>Alphaproteobacteria</taxon>
        <taxon>Rhodospirillales</taxon>
        <taxon>Azospirillaceae</taxon>
        <taxon>Skermanella</taxon>
    </lineage>
</organism>
<protein>
    <submittedName>
        <fullName evidence="7">Methyl-accepting chemotaxis protein</fullName>
    </submittedName>
</protein>
<name>W9HBX5_9PROT</name>
<dbReference type="SMART" id="SM00283">
    <property type="entry name" value="MA"/>
    <property type="match status" value="1"/>
</dbReference>
<dbReference type="PROSITE" id="PS50885">
    <property type="entry name" value="HAMP"/>
    <property type="match status" value="1"/>
</dbReference>
<comment type="similarity">
    <text evidence="2">Belongs to the methyl-accepting chemotaxis (MCP) protein family.</text>
</comment>
<feature type="domain" description="Methyl-accepting transducer" evidence="5">
    <location>
        <begin position="396"/>
        <end position="632"/>
    </location>
</feature>
<evidence type="ECO:0000259" key="6">
    <source>
        <dbReference type="PROSITE" id="PS50885"/>
    </source>
</evidence>
<dbReference type="STRING" id="1385369.N825_19985"/>
<dbReference type="InterPro" id="IPR009875">
    <property type="entry name" value="PilZ_domain"/>
</dbReference>
<dbReference type="Gene3D" id="1.10.8.500">
    <property type="entry name" value="HAMP domain in histidine kinase"/>
    <property type="match status" value="1"/>
</dbReference>
<keyword evidence="1 3" id="KW-0807">Transducer</keyword>
<dbReference type="Pfam" id="PF07238">
    <property type="entry name" value="PilZ"/>
    <property type="match status" value="1"/>
</dbReference>
<dbReference type="GO" id="GO:0035438">
    <property type="term" value="F:cyclic-di-GMP binding"/>
    <property type="evidence" value="ECO:0007669"/>
    <property type="project" value="InterPro"/>
</dbReference>
<dbReference type="AlphaFoldDB" id="W9HBX5"/>
<evidence type="ECO:0000259" key="5">
    <source>
        <dbReference type="PROSITE" id="PS50111"/>
    </source>
</evidence>
<feature type="domain" description="HAMP" evidence="6">
    <location>
        <begin position="303"/>
        <end position="356"/>
    </location>
</feature>
<evidence type="ECO:0000256" key="4">
    <source>
        <dbReference type="SAM" id="Phobius"/>
    </source>
</evidence>
<dbReference type="InterPro" id="IPR004089">
    <property type="entry name" value="MCPsignal_dom"/>
</dbReference>
<evidence type="ECO:0000256" key="3">
    <source>
        <dbReference type="PROSITE-ProRule" id="PRU00284"/>
    </source>
</evidence>
<reference evidence="7 8" key="1">
    <citation type="submission" date="2013-08" db="EMBL/GenBank/DDBJ databases">
        <title>The genome sequence of Skermanella stibiiresistens.</title>
        <authorList>
            <person name="Zhu W."/>
            <person name="Wang G."/>
        </authorList>
    </citation>
    <scope>NUCLEOTIDE SEQUENCE [LARGE SCALE GENOMIC DNA]</scope>
    <source>
        <strain evidence="7 8">SB22</strain>
    </source>
</reference>
<keyword evidence="4" id="KW-0812">Transmembrane</keyword>
<dbReference type="PATRIC" id="fig|1385369.3.peg.919"/>
<gene>
    <name evidence="7" type="ORF">N825_19985</name>
</gene>
<evidence type="ECO:0000313" key="7">
    <source>
        <dbReference type="EMBL" id="EWY42182.1"/>
    </source>
</evidence>
<comment type="caution">
    <text evidence="7">The sequence shown here is derived from an EMBL/GenBank/DDBJ whole genome shotgun (WGS) entry which is preliminary data.</text>
</comment>
<dbReference type="PANTHER" id="PTHR32089">
    <property type="entry name" value="METHYL-ACCEPTING CHEMOTAXIS PROTEIN MCPB"/>
    <property type="match status" value="1"/>
</dbReference>
<dbReference type="PROSITE" id="PS50111">
    <property type="entry name" value="CHEMOTAXIS_TRANSDUC_2"/>
    <property type="match status" value="1"/>
</dbReference>
<evidence type="ECO:0000256" key="2">
    <source>
        <dbReference type="ARBA" id="ARBA00029447"/>
    </source>
</evidence>
<dbReference type="SUPFAM" id="SSF58104">
    <property type="entry name" value="Methyl-accepting chemotaxis protein (MCP) signaling domain"/>
    <property type="match status" value="1"/>
</dbReference>
<dbReference type="Proteomes" id="UP000019486">
    <property type="component" value="Unassembled WGS sequence"/>
</dbReference>
<feature type="transmembrane region" description="Helical" evidence="4">
    <location>
        <begin position="280"/>
        <end position="301"/>
    </location>
</feature>
<proteinExistence type="inferred from homology"/>
<dbReference type="Pfam" id="PF00672">
    <property type="entry name" value="HAMP"/>
    <property type="match status" value="1"/>
</dbReference>
<sequence>MEMFRALGIAHKLAIAALLFLAPVGFVLAALIGNQNTTIQFSDKERTGTFQLRRIAAVHRNVAVAGLTGTKPAASEAKALDDAESTFGAGMESAELTRAAALAVRSVSTGASGHDEARAALRALSSRVGDKSNLILDPDLDSFYVMDIMLVKLPEALDRIVSMVGLARKTFADGLLDTEEKVSFYVELGGLKAVTDGIEASLASAYSGSADGSVKANLDQPARALLSEMTALLSSIEHGAPDASKVDELVTKWDGFYQASSTDLERLLDTRIAGFRSSQLWTLLITAALFGGAAFAVLLVVRRGVLTPLLGLTQAMKKLAEGDLDCAIPGLDRHDEVGAMAAATAVFRDAAHRNRDLEAEQAKEQANRSRRHNALEALTHDFQAAISGQLRAVAAAATQLQATAGSLNSEAERASDQAVQAADCADAASRNADLVSSAAGELASASSEIGMQVERTTMTTRDAVEQAGRADAVTRELTEVAAGVTQIVQFIQDIAARTNLLALNATIEAARAGEAGKGFAVVAGEVKSLATQTSRATEEVTAKVNAVVHSANDVAMLIGEITKTIGAIDESSGMIAAAVTEQSASTSEISRNVKEAADKSNLASDSIGMVKDTTDFTKVAATELLGAASELSTQAETLRAEVDQFLDSMSNAGERRTFERRPHDAAITLRVGHQTASGRMIDISSGGSALRMRGSWAIGTPVVLIIEGHEIPARIVEEQEDVLRVQFRFDTDTRARVDRLFIEKLAA</sequence>
<keyword evidence="4" id="KW-0472">Membrane</keyword>
<evidence type="ECO:0000256" key="1">
    <source>
        <dbReference type="ARBA" id="ARBA00023224"/>
    </source>
</evidence>
<dbReference type="SMART" id="SM00304">
    <property type="entry name" value="HAMP"/>
    <property type="match status" value="1"/>
</dbReference>